<evidence type="ECO:0000256" key="5">
    <source>
        <dbReference type="ARBA" id="ARBA00022679"/>
    </source>
</evidence>
<comment type="similarity">
    <text evidence="2">Belongs to the MoaE family.</text>
</comment>
<dbReference type="HOGENOM" id="CLU_089568_1_1_0"/>
<evidence type="ECO:0000256" key="10">
    <source>
        <dbReference type="ARBA" id="ARBA00030781"/>
    </source>
</evidence>
<dbReference type="InterPro" id="IPR036563">
    <property type="entry name" value="MoaE_sf"/>
</dbReference>
<dbReference type="STRING" id="530564.Psta_2344"/>
<keyword evidence="14" id="KW-1185">Reference proteome</keyword>
<dbReference type="EC" id="2.8.1.12" evidence="3"/>
<evidence type="ECO:0000256" key="7">
    <source>
        <dbReference type="ARBA" id="ARBA00026066"/>
    </source>
</evidence>
<reference evidence="13 14" key="1">
    <citation type="journal article" date="2009" name="Stand. Genomic Sci.">
        <title>Complete genome sequence of Pirellula staleyi type strain (ATCC 27377).</title>
        <authorList>
            <person name="Clum A."/>
            <person name="Tindall B.J."/>
            <person name="Sikorski J."/>
            <person name="Ivanova N."/>
            <person name="Mavrommatis K."/>
            <person name="Lucas S."/>
            <person name="Glavina del Rio T."/>
            <person name="Nolan M."/>
            <person name="Chen F."/>
            <person name="Tice H."/>
            <person name="Pitluck S."/>
            <person name="Cheng J.F."/>
            <person name="Chertkov O."/>
            <person name="Brettin T."/>
            <person name="Han C."/>
            <person name="Detter J.C."/>
            <person name="Kuske C."/>
            <person name="Bruce D."/>
            <person name="Goodwin L."/>
            <person name="Ovchinikova G."/>
            <person name="Pati A."/>
            <person name="Mikhailova N."/>
            <person name="Chen A."/>
            <person name="Palaniappan K."/>
            <person name="Land M."/>
            <person name="Hauser L."/>
            <person name="Chang Y.J."/>
            <person name="Jeffries C.D."/>
            <person name="Chain P."/>
            <person name="Rohde M."/>
            <person name="Goker M."/>
            <person name="Bristow J."/>
            <person name="Eisen J.A."/>
            <person name="Markowitz V."/>
            <person name="Hugenholtz P."/>
            <person name="Kyrpides N.C."/>
            <person name="Klenk H.P."/>
            <person name="Lapidus A."/>
        </authorList>
    </citation>
    <scope>NUCLEOTIDE SEQUENCE [LARGE SCALE GENOMIC DNA]</scope>
    <source>
        <strain evidence="14">ATCC 27377 / DSM 6068 / ICPB 4128</strain>
    </source>
</reference>
<name>D2R3R0_PIRSD</name>
<dbReference type="Pfam" id="PF02391">
    <property type="entry name" value="MoaE"/>
    <property type="match status" value="1"/>
</dbReference>
<dbReference type="Proteomes" id="UP000001887">
    <property type="component" value="Chromosome"/>
</dbReference>
<evidence type="ECO:0000256" key="9">
    <source>
        <dbReference type="ARBA" id="ARBA00030407"/>
    </source>
</evidence>
<dbReference type="PANTHER" id="PTHR23404">
    <property type="entry name" value="MOLYBDOPTERIN SYNTHASE RELATED"/>
    <property type="match status" value="1"/>
</dbReference>
<evidence type="ECO:0000256" key="4">
    <source>
        <dbReference type="ARBA" id="ARBA00013858"/>
    </source>
</evidence>
<dbReference type="FunFam" id="3.90.1170.40:FF:000003">
    <property type="entry name" value="Molybdopterin converting factor subunit 2"/>
    <property type="match status" value="1"/>
</dbReference>
<sequence length="143" mass="15352">MIEITQSPIDSAQVLAAVQSTAAGAAVLFLGTTREFTHGKQTVRLAYEAYEPMALAELKKLAEKASSQWQLTAVAIVHRVGEVGLGEASVAIAVSSPHRDAAFAAGKWIIDTLKQDVPIWKQEHWSDGTTEWQHPGASDGSRS</sequence>
<protein>
    <recommendedName>
        <fullName evidence="4">Molybdopterin synthase catalytic subunit</fullName>
        <ecNumber evidence="3">2.8.1.12</ecNumber>
    </recommendedName>
    <alternativeName>
        <fullName evidence="10">MPT synthase subunit 2</fullName>
    </alternativeName>
    <alternativeName>
        <fullName evidence="8">Molybdenum cofactor biosynthesis protein E</fullName>
    </alternativeName>
    <alternativeName>
        <fullName evidence="9">Molybdopterin-converting factor large subunit</fullName>
    </alternativeName>
    <alternativeName>
        <fullName evidence="11">Molybdopterin-converting factor subunit 2</fullName>
    </alternativeName>
</protein>
<dbReference type="GO" id="GO:0006777">
    <property type="term" value="P:Mo-molybdopterin cofactor biosynthetic process"/>
    <property type="evidence" value="ECO:0007669"/>
    <property type="project" value="UniProtKB-KW"/>
</dbReference>
<evidence type="ECO:0000256" key="11">
    <source>
        <dbReference type="ARBA" id="ARBA00032474"/>
    </source>
</evidence>
<evidence type="ECO:0000256" key="1">
    <source>
        <dbReference type="ARBA" id="ARBA00005046"/>
    </source>
</evidence>
<dbReference type="KEGG" id="psl:Psta_2344"/>
<gene>
    <name evidence="13" type="ordered locus">Psta_2344</name>
</gene>
<proteinExistence type="inferred from homology"/>
<evidence type="ECO:0000256" key="2">
    <source>
        <dbReference type="ARBA" id="ARBA00005426"/>
    </source>
</evidence>
<accession>D2R3R0</accession>
<evidence type="ECO:0000256" key="8">
    <source>
        <dbReference type="ARBA" id="ARBA00029745"/>
    </source>
</evidence>
<dbReference type="InterPro" id="IPR003448">
    <property type="entry name" value="Mopterin_biosynth_MoaE"/>
</dbReference>
<evidence type="ECO:0000313" key="14">
    <source>
        <dbReference type="Proteomes" id="UP000001887"/>
    </source>
</evidence>
<comment type="subunit">
    <text evidence="7">Heterotetramer of 2 MoaD subunits and 2 MoaE subunits. Also stable as homodimer. The enzyme changes between these two forms during catalysis.</text>
</comment>
<dbReference type="eggNOG" id="COG0314">
    <property type="taxonomic scope" value="Bacteria"/>
</dbReference>
<evidence type="ECO:0000313" key="13">
    <source>
        <dbReference type="EMBL" id="ADB17014.1"/>
    </source>
</evidence>
<dbReference type="SUPFAM" id="SSF54690">
    <property type="entry name" value="Molybdopterin synthase subunit MoaE"/>
    <property type="match status" value="1"/>
</dbReference>
<dbReference type="CDD" id="cd00756">
    <property type="entry name" value="MoaE"/>
    <property type="match status" value="1"/>
</dbReference>
<keyword evidence="6" id="KW-0501">Molybdenum cofactor biosynthesis</keyword>
<evidence type="ECO:0000256" key="3">
    <source>
        <dbReference type="ARBA" id="ARBA00011950"/>
    </source>
</evidence>
<dbReference type="OrthoDB" id="9803224at2"/>
<dbReference type="EMBL" id="CP001848">
    <property type="protein sequence ID" value="ADB17014.1"/>
    <property type="molecule type" value="Genomic_DNA"/>
</dbReference>
<evidence type="ECO:0000256" key="6">
    <source>
        <dbReference type="ARBA" id="ARBA00023150"/>
    </source>
</evidence>
<evidence type="ECO:0000256" key="12">
    <source>
        <dbReference type="ARBA" id="ARBA00049878"/>
    </source>
</evidence>
<keyword evidence="5" id="KW-0808">Transferase</keyword>
<dbReference type="AlphaFoldDB" id="D2R3R0"/>
<comment type="catalytic activity">
    <reaction evidence="12">
        <text>2 [molybdopterin-synthase sulfur-carrier protein]-C-terminal-Gly-aminoethanethioate + cyclic pyranopterin phosphate + H2O = molybdopterin + 2 [molybdopterin-synthase sulfur-carrier protein]-C-terminal Gly-Gly + 2 H(+)</text>
        <dbReference type="Rhea" id="RHEA:26333"/>
        <dbReference type="Rhea" id="RHEA-COMP:12202"/>
        <dbReference type="Rhea" id="RHEA-COMP:19907"/>
        <dbReference type="ChEBI" id="CHEBI:15377"/>
        <dbReference type="ChEBI" id="CHEBI:15378"/>
        <dbReference type="ChEBI" id="CHEBI:58698"/>
        <dbReference type="ChEBI" id="CHEBI:59648"/>
        <dbReference type="ChEBI" id="CHEBI:90778"/>
        <dbReference type="ChEBI" id="CHEBI:232372"/>
        <dbReference type="EC" id="2.8.1.12"/>
    </reaction>
</comment>
<dbReference type="GO" id="GO:0030366">
    <property type="term" value="F:molybdopterin synthase activity"/>
    <property type="evidence" value="ECO:0007669"/>
    <property type="project" value="UniProtKB-EC"/>
</dbReference>
<organism evidence="13 14">
    <name type="scientific">Pirellula staleyi (strain ATCC 27377 / DSM 6068 / ICPB 4128)</name>
    <name type="common">Pirella staleyi</name>
    <dbReference type="NCBI Taxonomy" id="530564"/>
    <lineage>
        <taxon>Bacteria</taxon>
        <taxon>Pseudomonadati</taxon>
        <taxon>Planctomycetota</taxon>
        <taxon>Planctomycetia</taxon>
        <taxon>Pirellulales</taxon>
        <taxon>Pirellulaceae</taxon>
        <taxon>Pirellula</taxon>
    </lineage>
</organism>
<comment type="pathway">
    <text evidence="1">Cofactor biosynthesis; molybdopterin biosynthesis.</text>
</comment>
<dbReference type="Gene3D" id="3.90.1170.40">
    <property type="entry name" value="Molybdopterin biosynthesis MoaE subunit"/>
    <property type="match status" value="1"/>
</dbReference>